<sequence length="287" mass="31288">MSSFRSFLFTPANHVRHAEKVFTIGADVAILDLEDAVAVNEKKEARNKAAEALQRPRCCQAYVRVNAMDTEFCLDDLEGVVGPALDGVMLPKVESAASLLAADWILTQLERRAGITIGSIDLLPIIETGAGLMALEEIAKCGSRIRRLAFGAGDFTFDMNMIWTADERELDYARSRLVALSRATGLEAPIDTIWVDIPNLDGLRASAETALQMGFQGKLCIHPTQVPVVNDAFTPSDEAVAYARKVVDAFTEAEAAGSAALLVDGKFIDYPFVYRAQRTLKMVKDMA</sequence>
<gene>
    <name evidence="8" type="primary">citE</name>
    <name evidence="8" type="ORF">OA238_160p0990</name>
</gene>
<protein>
    <submittedName>
        <fullName evidence="8">Citrate lyase subunit beta</fullName>
        <ecNumber evidence="8">4.1.3.34</ecNumber>
        <ecNumber evidence="8">4.1.3.6</ecNumber>
    </submittedName>
</protein>
<dbReference type="InterPro" id="IPR011206">
    <property type="entry name" value="Citrate_lyase_beta/mcl1/mcl2"/>
</dbReference>
<keyword evidence="3 6" id="KW-0479">Metal-binding</keyword>
<dbReference type="KEGG" id="oar:OA238_160p0990"/>
<feature type="domain" description="HpcH/HpaI aldolase/citrate lyase" evidence="7">
    <location>
        <begin position="5"/>
        <end position="223"/>
    </location>
</feature>
<dbReference type="EC" id="4.1.3.6" evidence="8"/>
<keyword evidence="8" id="KW-0614">Plasmid</keyword>
<feature type="binding site" evidence="6">
    <location>
        <position position="154"/>
    </location>
    <ligand>
        <name>Mg(2+)</name>
        <dbReference type="ChEBI" id="CHEBI:18420"/>
    </ligand>
</feature>
<dbReference type="OrthoDB" id="9800547at2"/>
<dbReference type="AlphaFoldDB" id="M9RYH9"/>
<dbReference type="Gene3D" id="3.20.20.60">
    <property type="entry name" value="Phosphoenolpyruvate-binding domains"/>
    <property type="match status" value="1"/>
</dbReference>
<dbReference type="GO" id="GO:0006107">
    <property type="term" value="P:oxaloacetate metabolic process"/>
    <property type="evidence" value="ECO:0007669"/>
    <property type="project" value="TreeGrafter"/>
</dbReference>
<feature type="binding site" evidence="6">
    <location>
        <position position="127"/>
    </location>
    <ligand>
        <name>Mg(2+)</name>
        <dbReference type="ChEBI" id="CHEBI:18420"/>
    </ligand>
</feature>
<reference evidence="8 9" key="1">
    <citation type="journal article" date="2013" name="PLoS ONE">
        <title>Poles Apart: Arctic and Antarctic Octadecabacter strains Share High Genome Plasticity and a New Type of Xanthorhodopsin.</title>
        <authorList>
            <person name="Vollmers J."/>
            <person name="Voget S."/>
            <person name="Dietrich S."/>
            <person name="Gollnow K."/>
            <person name="Smits M."/>
            <person name="Meyer K."/>
            <person name="Brinkhoff T."/>
            <person name="Simon M."/>
            <person name="Daniel R."/>
        </authorList>
    </citation>
    <scope>NUCLEOTIDE SEQUENCE [LARGE SCALE GENOMIC DNA]</scope>
    <source>
        <strain evidence="8 9">238</strain>
        <plasmid evidence="9">Plasmid pOA238_160</plasmid>
    </source>
</reference>
<evidence type="ECO:0000259" key="7">
    <source>
        <dbReference type="Pfam" id="PF03328"/>
    </source>
</evidence>
<dbReference type="InterPro" id="IPR040442">
    <property type="entry name" value="Pyrv_kinase-like_dom_sf"/>
</dbReference>
<dbReference type="Pfam" id="PF03328">
    <property type="entry name" value="HpcH_HpaI"/>
    <property type="match status" value="1"/>
</dbReference>
<dbReference type="HOGENOM" id="CLU_044864_0_1_5"/>
<dbReference type="Proteomes" id="UP000004688">
    <property type="component" value="Plasmid pOA238_160"/>
</dbReference>
<dbReference type="PANTHER" id="PTHR32308:SF0">
    <property type="entry name" value="HPCH_HPAI ALDOLASE_CITRATE LYASE DOMAIN-CONTAINING PROTEIN"/>
    <property type="match status" value="1"/>
</dbReference>
<evidence type="ECO:0000313" key="8">
    <source>
        <dbReference type="EMBL" id="AGI74905.1"/>
    </source>
</evidence>
<accession>M9RYH9</accession>
<dbReference type="eggNOG" id="COG2301">
    <property type="taxonomic scope" value="Bacteria"/>
</dbReference>
<dbReference type="EMBL" id="CP003744">
    <property type="protein sequence ID" value="AGI74905.1"/>
    <property type="molecule type" value="Genomic_DNA"/>
</dbReference>
<keyword evidence="9" id="KW-1185">Reference proteome</keyword>
<evidence type="ECO:0000313" key="9">
    <source>
        <dbReference type="Proteomes" id="UP000004688"/>
    </source>
</evidence>
<evidence type="ECO:0000256" key="6">
    <source>
        <dbReference type="PIRSR" id="PIRSR015582-2"/>
    </source>
</evidence>
<dbReference type="InterPro" id="IPR015813">
    <property type="entry name" value="Pyrv/PenolPyrv_kinase-like_dom"/>
</dbReference>
<dbReference type="SUPFAM" id="SSF51621">
    <property type="entry name" value="Phosphoenolpyruvate/pyruvate domain"/>
    <property type="match status" value="1"/>
</dbReference>
<name>M9RYH9_9RHOB</name>
<dbReference type="PANTHER" id="PTHR32308">
    <property type="entry name" value="LYASE BETA SUBUNIT, PUTATIVE (AFU_ORTHOLOGUE AFUA_4G13030)-RELATED"/>
    <property type="match status" value="1"/>
</dbReference>
<dbReference type="GO" id="GO:0008816">
    <property type="term" value="F:citryl-CoA lyase activity"/>
    <property type="evidence" value="ECO:0007669"/>
    <property type="project" value="UniProtKB-EC"/>
</dbReference>
<keyword evidence="8" id="KW-0456">Lyase</keyword>
<comment type="similarity">
    <text evidence="2">Belongs to the HpcH/HpaI aldolase family.</text>
</comment>
<dbReference type="GO" id="GO:0000287">
    <property type="term" value="F:magnesium ion binding"/>
    <property type="evidence" value="ECO:0007669"/>
    <property type="project" value="TreeGrafter"/>
</dbReference>
<dbReference type="InterPro" id="IPR005000">
    <property type="entry name" value="Aldolase/citrate-lyase_domain"/>
</dbReference>
<evidence type="ECO:0000256" key="1">
    <source>
        <dbReference type="ARBA" id="ARBA00001946"/>
    </source>
</evidence>
<evidence type="ECO:0000256" key="4">
    <source>
        <dbReference type="ARBA" id="ARBA00022842"/>
    </source>
</evidence>
<geneLocation type="plasmid" evidence="8 9">
    <name>pOA238_160</name>
</geneLocation>
<feature type="binding site" evidence="5">
    <location>
        <position position="127"/>
    </location>
    <ligand>
        <name>substrate</name>
    </ligand>
</feature>
<organism evidence="8 9">
    <name type="scientific">Octadecabacter arcticus 238</name>
    <dbReference type="NCBI Taxonomy" id="391616"/>
    <lineage>
        <taxon>Bacteria</taxon>
        <taxon>Pseudomonadati</taxon>
        <taxon>Pseudomonadota</taxon>
        <taxon>Alphaproteobacteria</taxon>
        <taxon>Rhodobacterales</taxon>
        <taxon>Roseobacteraceae</taxon>
        <taxon>Octadecabacter</taxon>
    </lineage>
</organism>
<dbReference type="PIRSF" id="PIRSF015582">
    <property type="entry name" value="Cit_lyase_B"/>
    <property type="match status" value="1"/>
</dbReference>
<evidence type="ECO:0000256" key="2">
    <source>
        <dbReference type="ARBA" id="ARBA00005568"/>
    </source>
</evidence>
<dbReference type="GO" id="GO:0008815">
    <property type="term" value="F:citrate (pro-3S)-lyase activity"/>
    <property type="evidence" value="ECO:0007669"/>
    <property type="project" value="UniProtKB-EC"/>
</dbReference>
<comment type="cofactor">
    <cofactor evidence="1">
        <name>Mg(2+)</name>
        <dbReference type="ChEBI" id="CHEBI:18420"/>
    </cofactor>
</comment>
<dbReference type="EC" id="4.1.3.34" evidence="8"/>
<evidence type="ECO:0000256" key="5">
    <source>
        <dbReference type="PIRSR" id="PIRSR015582-1"/>
    </source>
</evidence>
<proteinExistence type="inferred from homology"/>
<keyword evidence="4 6" id="KW-0460">Magnesium</keyword>
<feature type="binding site" evidence="5">
    <location>
        <position position="64"/>
    </location>
    <ligand>
        <name>substrate</name>
    </ligand>
</feature>
<evidence type="ECO:0000256" key="3">
    <source>
        <dbReference type="ARBA" id="ARBA00022723"/>
    </source>
</evidence>